<evidence type="ECO:0000313" key="2">
    <source>
        <dbReference type="EMBL" id="CAK0886543.1"/>
    </source>
</evidence>
<proteinExistence type="predicted"/>
<organism evidence="2 3">
    <name type="scientific">Prorocentrum cordatum</name>
    <dbReference type="NCBI Taxonomy" id="2364126"/>
    <lineage>
        <taxon>Eukaryota</taxon>
        <taxon>Sar</taxon>
        <taxon>Alveolata</taxon>
        <taxon>Dinophyceae</taxon>
        <taxon>Prorocentrales</taxon>
        <taxon>Prorocentraceae</taxon>
        <taxon>Prorocentrum</taxon>
    </lineage>
</organism>
<comment type="caution">
    <text evidence="2">The sequence shown here is derived from an EMBL/GenBank/DDBJ whole genome shotgun (WGS) entry which is preliminary data.</text>
</comment>
<dbReference type="Gene3D" id="3.60.10.10">
    <property type="entry name" value="Endonuclease/exonuclease/phosphatase"/>
    <property type="match status" value="1"/>
</dbReference>
<evidence type="ECO:0000313" key="3">
    <source>
        <dbReference type="Proteomes" id="UP001189429"/>
    </source>
</evidence>
<gene>
    <name evidence="2" type="ORF">PCOR1329_LOCUS67861</name>
</gene>
<reference evidence="2" key="1">
    <citation type="submission" date="2023-10" db="EMBL/GenBank/DDBJ databases">
        <authorList>
            <person name="Chen Y."/>
            <person name="Shah S."/>
            <person name="Dougan E. K."/>
            <person name="Thang M."/>
            <person name="Chan C."/>
        </authorList>
    </citation>
    <scope>NUCLEOTIDE SEQUENCE [LARGE SCALE GENOMIC DNA]</scope>
</reference>
<feature type="non-terminal residue" evidence="2">
    <location>
        <position position="592"/>
    </location>
</feature>
<accession>A0ABN9WJ54</accession>
<name>A0ABN9WJ54_9DINO</name>
<dbReference type="SUPFAM" id="SSF56219">
    <property type="entry name" value="DNase I-like"/>
    <property type="match status" value="1"/>
</dbReference>
<dbReference type="InterPro" id="IPR036691">
    <property type="entry name" value="Endo/exonu/phosph_ase_sf"/>
</dbReference>
<sequence length="592" mass="66059">MGPDGSVSINTLFAASARLSESCWHNPEQLVLAIKKTPESHQFITADKVNLTVRALSHSERVCVQCEDYLLERQQLVAGPAPIWELLQHPPVQVYVATAGAGASASSDSDYANAAEVVAQALAESTMLEVSVDESGEHFVVLLPPSEPLRAVVKPLLESDEKLIALLRNEGEVSLAFLAEHPSVRIALARLKVDDKQAMLTCLQAAVEPLEGVEFDASGMSFSRPSALPDAGQAAPGQGKRRQKRWHPEEKDVKKLRDHFSFYFDEFNLQHNKVLMARMECLRDKEAQRPFFRLSDVSRLPRIEAVLSRYDQEGVGWLLEAVFQAKGRLPVRLSWRSDRGDRRSGHWQGVQSQPVLELAYAPRLRHLEFVRRGPDTEFLLSPGANPTDASGDHPLHVVVMVSYSVSSDLSHSQSPKARDIQEQIMNGDADPNMLDWEERQKKLVRQLRMHNADVICLQGVQSVGFKERNSEADPEWFTCDDEPANNHLAHLYRDLSKANYGIVFAPVMQMPSSSALCLGNAILWKRNRWHMHAFSDVFRTAVVAVLKSKVGGPPLAACSYKPPDVWAQDWNERIPASELLLPATRAQDCRLG</sequence>
<keyword evidence="3" id="KW-1185">Reference proteome</keyword>
<feature type="region of interest" description="Disordered" evidence="1">
    <location>
        <begin position="225"/>
        <end position="249"/>
    </location>
</feature>
<dbReference type="EMBL" id="CAUYUJ010018817">
    <property type="protein sequence ID" value="CAK0886543.1"/>
    <property type="molecule type" value="Genomic_DNA"/>
</dbReference>
<evidence type="ECO:0000256" key="1">
    <source>
        <dbReference type="SAM" id="MobiDB-lite"/>
    </source>
</evidence>
<protein>
    <submittedName>
        <fullName evidence="2">Uncharacterized protein</fullName>
    </submittedName>
</protein>
<dbReference type="Proteomes" id="UP001189429">
    <property type="component" value="Unassembled WGS sequence"/>
</dbReference>